<dbReference type="Gene3D" id="3.40.50.1820">
    <property type="entry name" value="alpha/beta hydrolase"/>
    <property type="match status" value="1"/>
</dbReference>
<name>A0AAD5VT13_9AGAR</name>
<dbReference type="SUPFAM" id="SSF53474">
    <property type="entry name" value="alpha/beta-Hydrolases"/>
    <property type="match status" value="1"/>
</dbReference>
<feature type="domain" description="Dienelactone hydrolase" evidence="1">
    <location>
        <begin position="28"/>
        <end position="248"/>
    </location>
</feature>
<protein>
    <recommendedName>
        <fullName evidence="1">Dienelactone hydrolase domain-containing protein</fullName>
    </recommendedName>
</protein>
<reference evidence="2" key="1">
    <citation type="submission" date="2022-07" db="EMBL/GenBank/DDBJ databases">
        <title>Genome Sequence of Leucocoprinus birnbaumii.</title>
        <authorList>
            <person name="Buettner E."/>
        </authorList>
    </citation>
    <scope>NUCLEOTIDE SEQUENCE</scope>
    <source>
        <strain evidence="2">VT141</strain>
    </source>
</reference>
<gene>
    <name evidence="2" type="ORF">NP233_g5345</name>
</gene>
<sequence>MSLCKHCISGVRHEGVTEGKETQINGVDVYIATPTVDYPKDKALLFLPDVFGHKLINAQLLADDFARNGFYTVVPDYLNGDALPPDAFNDPNFKIMDWFPNHTQEKTRPTLDKVINGLKEQGIKEFAAIGYCFGGRYVFDLAFENLIKAAAVCHPSLLQVPDDLEKLLEKSNVPLLINSCTTDTQFPPESQAIADKLLGDGKYRPGYQRTYWDGCTHGFAVRGDLSDPKVKAGKEGAFKASVEWFIQHM</sequence>
<proteinExistence type="predicted"/>
<dbReference type="GO" id="GO:0016787">
    <property type="term" value="F:hydrolase activity"/>
    <property type="evidence" value="ECO:0007669"/>
    <property type="project" value="InterPro"/>
</dbReference>
<dbReference type="Proteomes" id="UP001213000">
    <property type="component" value="Unassembled WGS sequence"/>
</dbReference>
<evidence type="ECO:0000313" key="3">
    <source>
        <dbReference type="Proteomes" id="UP001213000"/>
    </source>
</evidence>
<dbReference type="PANTHER" id="PTHR17630">
    <property type="entry name" value="DIENELACTONE HYDROLASE"/>
    <property type="match status" value="1"/>
</dbReference>
<dbReference type="InterPro" id="IPR029058">
    <property type="entry name" value="AB_hydrolase_fold"/>
</dbReference>
<dbReference type="Pfam" id="PF01738">
    <property type="entry name" value="DLH"/>
    <property type="match status" value="1"/>
</dbReference>
<evidence type="ECO:0000313" key="2">
    <source>
        <dbReference type="EMBL" id="KAJ3568987.1"/>
    </source>
</evidence>
<dbReference type="PANTHER" id="PTHR17630:SF44">
    <property type="entry name" value="PROTEIN AIM2"/>
    <property type="match status" value="1"/>
</dbReference>
<dbReference type="InterPro" id="IPR002925">
    <property type="entry name" value="Dienelactn_hydro"/>
</dbReference>
<dbReference type="AlphaFoldDB" id="A0AAD5VT13"/>
<organism evidence="2 3">
    <name type="scientific">Leucocoprinus birnbaumii</name>
    <dbReference type="NCBI Taxonomy" id="56174"/>
    <lineage>
        <taxon>Eukaryota</taxon>
        <taxon>Fungi</taxon>
        <taxon>Dikarya</taxon>
        <taxon>Basidiomycota</taxon>
        <taxon>Agaricomycotina</taxon>
        <taxon>Agaricomycetes</taxon>
        <taxon>Agaricomycetidae</taxon>
        <taxon>Agaricales</taxon>
        <taxon>Agaricineae</taxon>
        <taxon>Agaricaceae</taxon>
        <taxon>Leucocoprinus</taxon>
    </lineage>
</organism>
<keyword evidence="3" id="KW-1185">Reference proteome</keyword>
<evidence type="ECO:0000259" key="1">
    <source>
        <dbReference type="Pfam" id="PF01738"/>
    </source>
</evidence>
<dbReference type="EMBL" id="JANIEX010000313">
    <property type="protein sequence ID" value="KAJ3568987.1"/>
    <property type="molecule type" value="Genomic_DNA"/>
</dbReference>
<comment type="caution">
    <text evidence="2">The sequence shown here is derived from an EMBL/GenBank/DDBJ whole genome shotgun (WGS) entry which is preliminary data.</text>
</comment>
<accession>A0AAD5VT13</accession>